<name>A0A841D982_PLAVE</name>
<dbReference type="Gene3D" id="1.20.5.170">
    <property type="match status" value="1"/>
</dbReference>
<comment type="caution">
    <text evidence="1">The sequence shown here is derived from an EMBL/GenBank/DDBJ whole genome shotgun (WGS) entry which is preliminary data.</text>
</comment>
<dbReference type="EMBL" id="JACHJJ010000017">
    <property type="protein sequence ID" value="MBB5965413.1"/>
    <property type="molecule type" value="Genomic_DNA"/>
</dbReference>
<dbReference type="SUPFAM" id="SSF58100">
    <property type="entry name" value="Bacterial hemolysins"/>
    <property type="match status" value="1"/>
</dbReference>
<protein>
    <submittedName>
        <fullName evidence="1">Peptidoglycan hydrolase CwlO-like protein</fullName>
    </submittedName>
</protein>
<dbReference type="GO" id="GO:0016787">
    <property type="term" value="F:hydrolase activity"/>
    <property type="evidence" value="ECO:0007669"/>
    <property type="project" value="UniProtKB-KW"/>
</dbReference>
<organism evidence="1 2">
    <name type="scientific">Planomonospora venezuelensis</name>
    <dbReference type="NCBI Taxonomy" id="1999"/>
    <lineage>
        <taxon>Bacteria</taxon>
        <taxon>Bacillati</taxon>
        <taxon>Actinomycetota</taxon>
        <taxon>Actinomycetes</taxon>
        <taxon>Streptosporangiales</taxon>
        <taxon>Streptosporangiaceae</taxon>
        <taxon>Planomonospora</taxon>
    </lineage>
</organism>
<reference evidence="1 2" key="1">
    <citation type="submission" date="2020-08" db="EMBL/GenBank/DDBJ databases">
        <title>Genomic Encyclopedia of Type Strains, Phase III (KMG-III): the genomes of soil and plant-associated and newly described type strains.</title>
        <authorList>
            <person name="Whitman W."/>
        </authorList>
    </citation>
    <scope>NUCLEOTIDE SEQUENCE [LARGE SCALE GENOMIC DNA]</scope>
    <source>
        <strain evidence="1 2">CECT 3303</strain>
    </source>
</reference>
<proteinExistence type="predicted"/>
<dbReference type="AlphaFoldDB" id="A0A841D982"/>
<gene>
    <name evidence="1" type="ORF">FHS22_004703</name>
</gene>
<dbReference type="RefSeq" id="WP_184944807.1">
    <property type="nucleotide sequence ID" value="NZ_BAAAWZ010000001.1"/>
</dbReference>
<evidence type="ECO:0000313" key="2">
    <source>
        <dbReference type="Proteomes" id="UP000562352"/>
    </source>
</evidence>
<sequence>MIDEIIRAKIREEVVEYMAPVIGQILVKMDTLATKKDLERFATKEDLNEVKRDVAVLKTDVTGLKADVAGLKSDMVEVKRDVAGLKSDMVEVKQDVAGLKSDVAGLKEDFGTMDGKLDRIIHLLGMPPAA</sequence>
<accession>A0A841D982</accession>
<keyword evidence="1" id="KW-0378">Hydrolase</keyword>
<dbReference type="Proteomes" id="UP000562352">
    <property type="component" value="Unassembled WGS sequence"/>
</dbReference>
<keyword evidence="2" id="KW-1185">Reference proteome</keyword>
<evidence type="ECO:0000313" key="1">
    <source>
        <dbReference type="EMBL" id="MBB5965413.1"/>
    </source>
</evidence>
<dbReference type="Gene3D" id="1.20.5.190">
    <property type="match status" value="1"/>
</dbReference>